<feature type="region of interest" description="Disordered" evidence="1">
    <location>
        <begin position="1"/>
        <end position="100"/>
    </location>
</feature>
<dbReference type="STRING" id="154538.A0A1M2W6L4"/>
<reference evidence="2 3" key="1">
    <citation type="submission" date="2016-10" db="EMBL/GenBank/DDBJ databases">
        <title>Genome sequence of the basidiomycete white-rot fungus Trametes pubescens.</title>
        <authorList>
            <person name="Makela M.R."/>
            <person name="Granchi Z."/>
            <person name="Peng M."/>
            <person name="De Vries R.P."/>
            <person name="Grigoriev I."/>
            <person name="Riley R."/>
            <person name="Hilden K."/>
        </authorList>
    </citation>
    <scope>NUCLEOTIDE SEQUENCE [LARGE SCALE GENOMIC DNA]</scope>
    <source>
        <strain evidence="2 3">FBCC735</strain>
    </source>
</reference>
<feature type="compositionally biased region" description="Acidic residues" evidence="1">
    <location>
        <begin position="177"/>
        <end position="197"/>
    </location>
</feature>
<dbReference type="OrthoDB" id="2723743at2759"/>
<organism evidence="2 3">
    <name type="scientific">Trametes pubescens</name>
    <name type="common">White-rot fungus</name>
    <dbReference type="NCBI Taxonomy" id="154538"/>
    <lineage>
        <taxon>Eukaryota</taxon>
        <taxon>Fungi</taxon>
        <taxon>Dikarya</taxon>
        <taxon>Basidiomycota</taxon>
        <taxon>Agaricomycotina</taxon>
        <taxon>Agaricomycetes</taxon>
        <taxon>Polyporales</taxon>
        <taxon>Polyporaceae</taxon>
        <taxon>Trametes</taxon>
    </lineage>
</organism>
<feature type="compositionally biased region" description="Low complexity" evidence="1">
    <location>
        <begin position="18"/>
        <end position="30"/>
    </location>
</feature>
<evidence type="ECO:0000313" key="2">
    <source>
        <dbReference type="EMBL" id="OJT15514.1"/>
    </source>
</evidence>
<sequence length="568" mass="62711">MNGKGGGAHDGTSVRHAPSSSSGSLRGGPSAIPPPPPPPPRTPAPPHPPQGRGDPSGPIDSGEMDVDSAGPSRPNKGKGRETSDVPLPSSDPLGSSQPNLTLHLLDQVQTFRADLQAQNATQQELLKVIRGLGFQVSRLGKAEKTSTGTSHSAIQPIKQKSPRKSTSMASRAALAQADEEDFTDEMAVVADDEDDDPAPTAGSARGKGKTSRPLRRWGEEPLPSIPRSTPEEEAIMLRAMTRLQRQDVERTFLLRLQTAIRAHLLRLLGVVSLSDIGAKFPSLTDAEIAEYKAKGPGPVITENDFRIDFKRGWTTCQFNREASAVFVRSFLEYVKGGSYRSPPIHSRYFTPSQVEAALDSHMAHARTKWAEVIEPPTEDKQSKRERIKCMDSRRKTLLLQRGEVLLIYDLEEHALLMSKFAPRHMSGDEAETSADSNKGNYIIIEAEWQSEELKTFLRLLDYLYLLDALNRQSREKGKRSKGIKRPRTRTAKPGGPVEDSPAPNGLWRNCYNPKWIAKQKPHTLRNLQIIDEDYNFDIDLEKLLDKKEDGMQVEPEFAQGSGSNAETS</sequence>
<keyword evidence="3" id="KW-1185">Reference proteome</keyword>
<protein>
    <submittedName>
        <fullName evidence="2">Uncharacterized protein</fullName>
    </submittedName>
</protein>
<dbReference type="AlphaFoldDB" id="A0A1M2W6L4"/>
<dbReference type="EMBL" id="MNAD01000154">
    <property type="protein sequence ID" value="OJT15514.1"/>
    <property type="molecule type" value="Genomic_DNA"/>
</dbReference>
<feature type="region of interest" description="Disordered" evidence="1">
    <location>
        <begin position="549"/>
        <end position="568"/>
    </location>
</feature>
<accession>A0A1M2W6L4</accession>
<evidence type="ECO:0000256" key="1">
    <source>
        <dbReference type="SAM" id="MobiDB-lite"/>
    </source>
</evidence>
<feature type="compositionally biased region" description="Pro residues" evidence="1">
    <location>
        <begin position="31"/>
        <end position="49"/>
    </location>
</feature>
<proteinExistence type="predicted"/>
<comment type="caution">
    <text evidence="2">The sequence shown here is derived from an EMBL/GenBank/DDBJ whole genome shotgun (WGS) entry which is preliminary data.</text>
</comment>
<feature type="region of interest" description="Disordered" evidence="1">
    <location>
        <begin position="142"/>
        <end position="227"/>
    </location>
</feature>
<dbReference type="Proteomes" id="UP000184267">
    <property type="component" value="Unassembled WGS sequence"/>
</dbReference>
<name>A0A1M2W6L4_TRAPU</name>
<gene>
    <name evidence="2" type="ORF">TRAPUB_7207</name>
</gene>
<feature type="compositionally biased region" description="Basic residues" evidence="1">
    <location>
        <begin position="476"/>
        <end position="490"/>
    </location>
</feature>
<feature type="compositionally biased region" description="Basic residues" evidence="1">
    <location>
        <begin position="206"/>
        <end position="215"/>
    </location>
</feature>
<feature type="region of interest" description="Disordered" evidence="1">
    <location>
        <begin position="475"/>
        <end position="503"/>
    </location>
</feature>
<evidence type="ECO:0000313" key="3">
    <source>
        <dbReference type="Proteomes" id="UP000184267"/>
    </source>
</evidence>